<dbReference type="Gene3D" id="2.10.109.10">
    <property type="entry name" value="Umud Fragment, subunit A"/>
    <property type="match status" value="1"/>
</dbReference>
<dbReference type="PANTHER" id="PTHR12383">
    <property type="entry name" value="PROTEASE FAMILY S26 MITOCHONDRIAL INNER MEMBRANE PROTEASE-RELATED"/>
    <property type="match status" value="1"/>
</dbReference>
<feature type="domain" description="Peptidase S26" evidence="10">
    <location>
        <begin position="22"/>
        <end position="101"/>
    </location>
</feature>
<organism evidence="11 12">
    <name type="scientific">Turnera subulata</name>
    <dbReference type="NCBI Taxonomy" id="218843"/>
    <lineage>
        <taxon>Eukaryota</taxon>
        <taxon>Viridiplantae</taxon>
        <taxon>Streptophyta</taxon>
        <taxon>Embryophyta</taxon>
        <taxon>Tracheophyta</taxon>
        <taxon>Spermatophyta</taxon>
        <taxon>Magnoliopsida</taxon>
        <taxon>eudicotyledons</taxon>
        <taxon>Gunneridae</taxon>
        <taxon>Pentapetalae</taxon>
        <taxon>rosids</taxon>
        <taxon>fabids</taxon>
        <taxon>Malpighiales</taxon>
        <taxon>Passifloraceae</taxon>
        <taxon>Turnera</taxon>
    </lineage>
</organism>
<dbReference type="InterPro" id="IPR019533">
    <property type="entry name" value="Peptidase_S26"/>
</dbReference>
<dbReference type="FunFam" id="2.10.109.10:FF:000014">
    <property type="entry name" value="Inner membrane protease subunit 1"/>
    <property type="match status" value="1"/>
</dbReference>
<comment type="similarity">
    <text evidence="6">Belongs to the peptidase S26 family. IMP1 subfamily.</text>
</comment>
<dbReference type="GO" id="GO:0042720">
    <property type="term" value="C:mitochondrial inner membrane peptidase complex"/>
    <property type="evidence" value="ECO:0007669"/>
    <property type="project" value="TreeGrafter"/>
</dbReference>
<proteinExistence type="inferred from homology"/>
<comment type="caution">
    <text evidence="11">The sequence shown here is derived from an EMBL/GenBank/DDBJ whole genome shotgun (WGS) entry which is preliminary data.</text>
</comment>
<protein>
    <recommendedName>
        <fullName evidence="10">Peptidase S26 domain-containing protein</fullName>
    </recommendedName>
</protein>
<keyword evidence="12" id="KW-1185">Reference proteome</keyword>
<dbReference type="CDD" id="cd06530">
    <property type="entry name" value="S26_SPase_I"/>
    <property type="match status" value="1"/>
</dbReference>
<dbReference type="PANTHER" id="PTHR12383:SF16">
    <property type="entry name" value="MITOCHONDRIAL INNER MEMBRANE PROTEASE SUBUNIT 1"/>
    <property type="match status" value="1"/>
</dbReference>
<evidence type="ECO:0000256" key="2">
    <source>
        <dbReference type="ARBA" id="ARBA00022792"/>
    </source>
</evidence>
<dbReference type="EMBL" id="JAKUCV010006351">
    <property type="protein sequence ID" value="KAJ4827716.1"/>
    <property type="molecule type" value="Genomic_DNA"/>
</dbReference>
<dbReference type="GO" id="GO:0006627">
    <property type="term" value="P:protein processing involved in protein targeting to mitochondrion"/>
    <property type="evidence" value="ECO:0007669"/>
    <property type="project" value="TreeGrafter"/>
</dbReference>
<reference evidence="11" key="2">
    <citation type="journal article" date="2023" name="Plants (Basel)">
        <title>Annotation of the Turnera subulata (Passifloraceae) Draft Genome Reveals the S-Locus Evolved after the Divergence of Turneroideae from Passifloroideae in a Stepwise Manner.</title>
        <authorList>
            <person name="Henning P.M."/>
            <person name="Roalson E.H."/>
            <person name="Mir W."/>
            <person name="McCubbin A.G."/>
            <person name="Shore J.S."/>
        </authorList>
    </citation>
    <scope>NUCLEOTIDE SEQUENCE</scope>
    <source>
        <strain evidence="11">F60SS</strain>
    </source>
</reference>
<dbReference type="InterPro" id="IPR036286">
    <property type="entry name" value="LexA/Signal_pep-like_sf"/>
</dbReference>
<feature type="active site" evidence="9">
    <location>
        <position position="43"/>
    </location>
</feature>
<dbReference type="PRINTS" id="PR00727">
    <property type="entry name" value="LEADERPTASE"/>
</dbReference>
<evidence type="ECO:0000313" key="11">
    <source>
        <dbReference type="EMBL" id="KAJ4827716.1"/>
    </source>
</evidence>
<evidence type="ECO:0000256" key="5">
    <source>
        <dbReference type="ARBA" id="ARBA00023136"/>
    </source>
</evidence>
<feature type="domain" description="Peptidase S26" evidence="10">
    <location>
        <begin position="112"/>
        <end position="150"/>
    </location>
</feature>
<reference evidence="11" key="1">
    <citation type="submission" date="2022-02" db="EMBL/GenBank/DDBJ databases">
        <authorList>
            <person name="Henning P.M."/>
            <person name="McCubbin A.G."/>
            <person name="Shore J.S."/>
        </authorList>
    </citation>
    <scope>NUCLEOTIDE SEQUENCE</scope>
    <source>
        <strain evidence="11">F60SS</strain>
        <tissue evidence="11">Leaves</tissue>
    </source>
</reference>
<accession>A0A9Q0J315</accession>
<evidence type="ECO:0000256" key="8">
    <source>
        <dbReference type="ARBA" id="ARBA00064368"/>
    </source>
</evidence>
<comment type="subcellular location">
    <subcellularLocation>
        <location evidence="1">Mitochondrion inner membrane</location>
    </subcellularLocation>
</comment>
<sequence>MIGRLMIHAKEAWRGAVDVAKLLCVLHVTNKYLVSPSLAMGPSMLPTMNITGDVVLCEKISPRLGKVGPGDIVLVRSPENPKKCLVKRVMGVEGDRVTYVADPKNDDNRYETAVVPKGHIWIQGDNIYASRDSRQFGAVPYGLLQAKVFYRVSLFLLH</sequence>
<dbReference type="GO" id="GO:0004252">
    <property type="term" value="F:serine-type endopeptidase activity"/>
    <property type="evidence" value="ECO:0007669"/>
    <property type="project" value="InterPro"/>
</dbReference>
<keyword evidence="2" id="KW-0999">Mitochondrion inner membrane</keyword>
<dbReference type="GO" id="GO:0006465">
    <property type="term" value="P:signal peptide processing"/>
    <property type="evidence" value="ECO:0007669"/>
    <property type="project" value="InterPro"/>
</dbReference>
<evidence type="ECO:0000256" key="9">
    <source>
        <dbReference type="PIRSR" id="PIRSR600223-1"/>
    </source>
</evidence>
<dbReference type="Proteomes" id="UP001141552">
    <property type="component" value="Unassembled WGS sequence"/>
</dbReference>
<gene>
    <name evidence="11" type="ORF">Tsubulata_018038</name>
</gene>
<feature type="active site" evidence="9">
    <location>
        <position position="87"/>
    </location>
</feature>
<evidence type="ECO:0000313" key="12">
    <source>
        <dbReference type="Proteomes" id="UP001141552"/>
    </source>
</evidence>
<keyword evidence="4" id="KW-0496">Mitochondrion</keyword>
<dbReference type="SUPFAM" id="SSF51306">
    <property type="entry name" value="LexA/Signal peptidase"/>
    <property type="match status" value="1"/>
</dbReference>
<dbReference type="Pfam" id="PF10502">
    <property type="entry name" value="Peptidase_S26"/>
    <property type="match status" value="2"/>
</dbReference>
<dbReference type="InterPro" id="IPR052064">
    <property type="entry name" value="Mito_IMP1_subunit"/>
</dbReference>
<comment type="subunit">
    <text evidence="8">Heterodimer of 2 subunits, IMP1A/B and IMP12.</text>
</comment>
<dbReference type="AlphaFoldDB" id="A0A9Q0J315"/>
<evidence type="ECO:0000256" key="6">
    <source>
        <dbReference type="ARBA" id="ARBA00038445"/>
    </source>
</evidence>
<name>A0A9Q0J315_9ROSI</name>
<dbReference type="InterPro" id="IPR000223">
    <property type="entry name" value="Pept_S26A_signal_pept_1"/>
</dbReference>
<evidence type="ECO:0000259" key="10">
    <source>
        <dbReference type="Pfam" id="PF10502"/>
    </source>
</evidence>
<comment type="function">
    <text evidence="7">Catalyzes the removal of transit peptides required for the targeting of proteins from the mitochondrial matrix, across the inner membrane, into the inter-membrane space.</text>
</comment>
<evidence type="ECO:0000256" key="7">
    <source>
        <dbReference type="ARBA" id="ARBA00054895"/>
    </source>
</evidence>
<keyword evidence="3" id="KW-0378">Hydrolase</keyword>
<keyword evidence="5" id="KW-0472">Membrane</keyword>
<evidence type="ECO:0000256" key="4">
    <source>
        <dbReference type="ARBA" id="ARBA00023128"/>
    </source>
</evidence>
<evidence type="ECO:0000256" key="3">
    <source>
        <dbReference type="ARBA" id="ARBA00022801"/>
    </source>
</evidence>
<dbReference type="OrthoDB" id="308440at2759"/>
<evidence type="ECO:0000256" key="1">
    <source>
        <dbReference type="ARBA" id="ARBA00004273"/>
    </source>
</evidence>